<keyword evidence="1" id="KW-0732">Signal</keyword>
<evidence type="ECO:0000313" key="3">
    <source>
        <dbReference type="Proteomes" id="UP001387293"/>
    </source>
</evidence>
<feature type="chain" id="PRO_5046159538" description="DUF680 domain-containing protein" evidence="1">
    <location>
        <begin position="19"/>
        <end position="81"/>
    </location>
</feature>
<reference evidence="2 3" key="1">
    <citation type="submission" date="2022-12" db="EMBL/GenBank/DDBJ databases">
        <authorList>
            <person name="Muema E."/>
        </authorList>
    </citation>
    <scope>NUCLEOTIDE SEQUENCE [LARGE SCALE GENOMIC DNA]</scope>
    <source>
        <strain evidence="3">1326</strain>
    </source>
</reference>
<comment type="caution">
    <text evidence="2">The sequence shown here is derived from an EMBL/GenBank/DDBJ whole genome shotgun (WGS) entry which is preliminary data.</text>
</comment>
<dbReference type="EMBL" id="JAPYKS010000002">
    <property type="protein sequence ID" value="MEI9407941.1"/>
    <property type="molecule type" value="Genomic_DNA"/>
</dbReference>
<gene>
    <name evidence="2" type="ORF">O7A60_04020</name>
</gene>
<dbReference type="RefSeq" id="WP_337105119.1">
    <property type="nucleotide sequence ID" value="NZ_JAPYKS010000002.1"/>
</dbReference>
<sequence length="81" mass="8089">MKIAFVCLALVLAGSSVAAAHGKKATVTAAKACACLSIKAPVAAKLDCIATGTATATQTDATNAKPHLGYENAWTLPSFGL</sequence>
<keyword evidence="3" id="KW-1185">Reference proteome</keyword>
<feature type="signal peptide" evidence="1">
    <location>
        <begin position="1"/>
        <end position="18"/>
    </location>
</feature>
<evidence type="ECO:0008006" key="4">
    <source>
        <dbReference type="Google" id="ProtNLM"/>
    </source>
</evidence>
<accession>A0ABU8KQF5</accession>
<name>A0ABU8KQF5_9HYPH</name>
<evidence type="ECO:0000313" key="2">
    <source>
        <dbReference type="EMBL" id="MEI9407941.1"/>
    </source>
</evidence>
<evidence type="ECO:0000256" key="1">
    <source>
        <dbReference type="SAM" id="SignalP"/>
    </source>
</evidence>
<organism evidence="2 3">
    <name type="scientific">Mesorhizobium salmacidum</name>
    <dbReference type="NCBI Taxonomy" id="3015171"/>
    <lineage>
        <taxon>Bacteria</taxon>
        <taxon>Pseudomonadati</taxon>
        <taxon>Pseudomonadota</taxon>
        <taxon>Alphaproteobacteria</taxon>
        <taxon>Hyphomicrobiales</taxon>
        <taxon>Phyllobacteriaceae</taxon>
        <taxon>Mesorhizobium</taxon>
    </lineage>
</organism>
<dbReference type="Proteomes" id="UP001387293">
    <property type="component" value="Unassembled WGS sequence"/>
</dbReference>
<proteinExistence type="predicted"/>
<protein>
    <recommendedName>
        <fullName evidence="4">DUF680 domain-containing protein</fullName>
    </recommendedName>
</protein>